<proteinExistence type="predicted"/>
<evidence type="ECO:0000313" key="1">
    <source>
        <dbReference type="EMBL" id="GCE93252.1"/>
    </source>
</evidence>
<accession>A0A5M3T3S5</accession>
<dbReference type="GeneID" id="301685903"/>
<sequence>MAEVSLIAENCHKKGNFTMLMIFFHKNGFLSSIQQQMARLLIEIRTI</sequence>
<reference evidence="1 2" key="1">
    <citation type="journal article" date="2019" name="J Genomics">
        <title>The Draft Genome of a Hydrogen-producing Cyanobacterium, Arthrospira platensis NIES-46.</title>
        <authorList>
            <person name="Suzuki S."/>
            <person name="Yamaguchi H."/>
            <person name="Kawachi M."/>
        </authorList>
    </citation>
    <scope>NUCLEOTIDE SEQUENCE [LARGE SCALE GENOMIC DNA]</scope>
    <source>
        <strain evidence="1 2">NIES-46</strain>
    </source>
</reference>
<dbReference type="EMBL" id="BIMW01000067">
    <property type="protein sequence ID" value="GCE93252.1"/>
    <property type="molecule type" value="Genomic_DNA"/>
</dbReference>
<organism evidence="1 2">
    <name type="scientific">Limnospira platensis NIES-46</name>
    <dbReference type="NCBI Taxonomy" id="1236695"/>
    <lineage>
        <taxon>Bacteria</taxon>
        <taxon>Bacillati</taxon>
        <taxon>Cyanobacteriota</taxon>
        <taxon>Cyanophyceae</taxon>
        <taxon>Oscillatoriophycideae</taxon>
        <taxon>Oscillatoriales</taxon>
        <taxon>Sirenicapillariaceae</taxon>
        <taxon>Limnospira</taxon>
    </lineage>
</organism>
<keyword evidence="2" id="KW-1185">Reference proteome</keyword>
<comment type="caution">
    <text evidence="1">The sequence shown here is derived from an EMBL/GenBank/DDBJ whole genome shotgun (WGS) entry which is preliminary data.</text>
</comment>
<dbReference type="RefSeq" id="WP_157888708.1">
    <property type="nucleotide sequence ID" value="NZ_BIMW01000067.1"/>
</dbReference>
<name>A0A5M3T3S5_LIMPL</name>
<protein>
    <recommendedName>
        <fullName evidence="3">Transposase</fullName>
    </recommendedName>
</protein>
<evidence type="ECO:0008006" key="3">
    <source>
        <dbReference type="Google" id="ProtNLM"/>
    </source>
</evidence>
<evidence type="ECO:0000313" key="2">
    <source>
        <dbReference type="Proteomes" id="UP000326169"/>
    </source>
</evidence>
<gene>
    <name evidence="1" type="ORF">NIES46_13010</name>
</gene>
<dbReference type="Proteomes" id="UP000326169">
    <property type="component" value="Unassembled WGS sequence"/>
</dbReference>